<evidence type="ECO:0000313" key="1">
    <source>
        <dbReference type="EMBL" id="MDI5832444.1"/>
    </source>
</evidence>
<accession>A0ABT6UD96</accession>
<comment type="caution">
    <text evidence="1">The sequence shown here is derived from an EMBL/GenBank/DDBJ whole genome shotgun (WGS) entry which is preliminary data.</text>
</comment>
<organism evidence="1 2">
    <name type="scientific">Shewanella xiamenensis</name>
    <dbReference type="NCBI Taxonomy" id="332186"/>
    <lineage>
        <taxon>Bacteria</taxon>
        <taxon>Pseudomonadati</taxon>
        <taxon>Pseudomonadota</taxon>
        <taxon>Gammaproteobacteria</taxon>
        <taxon>Alteromonadales</taxon>
        <taxon>Shewanellaceae</taxon>
        <taxon>Shewanella</taxon>
    </lineage>
</organism>
<dbReference type="EMBL" id="JAOTLW010000012">
    <property type="protein sequence ID" value="MDI5832444.1"/>
    <property type="molecule type" value="Genomic_DNA"/>
</dbReference>
<dbReference type="RefSeq" id="WP_047536803.1">
    <property type="nucleotide sequence ID" value="NZ_JAOTLW010000012.1"/>
</dbReference>
<name>A0ABT6UD96_9GAMM</name>
<sequence>MSVEVIKDQIFQFLSSDQPEVMAIKGEWGVGKTYSWKKFLKEACDENKLNLKRYSYVSLFGINSLEAFKYTIFENVINKEIVGTEASLETFRNNTTCLIESFGRQSFNLFKGAPLIKSFSPAIETISFLSLNKTLICIDDLERKGKGLDVKDVLGLVSLLKEQKECKVVLLLNDGEEGLGDYEKYREKVIDTELAFAPDPRECAEIAYSEQTPNYLRLRELTTSLGIRNIRILKKIERLTTLALPLVEEYEPEILDQVLHSLVLFAWSYFCSNSNEEIPPLEFITKKGYTLLGIGDEKVSEQQKKWQTTLQAYNYLLTDELDLLLSEAVKTGYFVVDEFKPKAADKNQQIIASKSEGSFTNAWRLYHDTFNDNGDEVINGLYESFKENCKYITPTNLNGTVSLFRELGEEEKASEIIDFYIKNRKEETELFNIKKNNFFGDTRDQEVIDKFNDTYNRSVTTETAKQVLDRIAGRNSWNPSDEVVLASTSVDDYYKLFKTESGRHLSSFVTTCLKFGQFGSASDQQKEIANRATEALRRIAGESEINKRRVKKFGVSLEDA</sequence>
<proteinExistence type="predicted"/>
<dbReference type="InterPro" id="IPR027417">
    <property type="entry name" value="P-loop_NTPase"/>
</dbReference>
<dbReference type="SUPFAM" id="SSF52540">
    <property type="entry name" value="P-loop containing nucleoside triphosphate hydrolases"/>
    <property type="match status" value="1"/>
</dbReference>
<reference evidence="1 2" key="1">
    <citation type="submission" date="2022-09" db="EMBL/GenBank/DDBJ databases">
        <title>The outer-membrane cytochrome OmcA is essential for infection of Shewanella oneidensis by a zebrafish-associated bacteriophage.</title>
        <authorList>
            <person name="Grenfell A.W."/>
            <person name="Intile P."/>
            <person name="Mcfarlane J."/>
            <person name="Leung D."/>
            <person name="Abdalla K."/>
            <person name="Wold M."/>
            <person name="Kees E."/>
            <person name="Gralnick J."/>
        </authorList>
    </citation>
    <scope>NUCLEOTIDE SEQUENCE [LARGE SCALE GENOMIC DNA]</scope>
    <source>
        <strain evidence="1 2">NF-5</strain>
    </source>
</reference>
<gene>
    <name evidence="1" type="ORF">ODY93_12775</name>
</gene>
<evidence type="ECO:0008006" key="3">
    <source>
        <dbReference type="Google" id="ProtNLM"/>
    </source>
</evidence>
<evidence type="ECO:0000313" key="2">
    <source>
        <dbReference type="Proteomes" id="UP001159075"/>
    </source>
</evidence>
<keyword evidence="2" id="KW-1185">Reference proteome</keyword>
<protein>
    <recommendedName>
        <fullName evidence="3">KAP NTPase domain-containing protein</fullName>
    </recommendedName>
</protein>
<dbReference type="Gene3D" id="3.40.50.300">
    <property type="entry name" value="P-loop containing nucleotide triphosphate hydrolases"/>
    <property type="match status" value="1"/>
</dbReference>
<dbReference type="Proteomes" id="UP001159075">
    <property type="component" value="Unassembled WGS sequence"/>
</dbReference>